<dbReference type="InterPro" id="IPR049552">
    <property type="entry name" value="PKS_DH_N"/>
</dbReference>
<dbReference type="PANTHER" id="PTHR43775:SF51">
    <property type="entry name" value="INACTIVE PHENOLPHTHIOCEROL SYNTHESIS POLYKETIDE SYNTHASE TYPE I PKS1-RELATED"/>
    <property type="match status" value="1"/>
</dbReference>
<evidence type="ECO:0000256" key="4">
    <source>
        <dbReference type="ARBA" id="ARBA00023315"/>
    </source>
</evidence>
<organism evidence="7 8">
    <name type="scientific">Streptomyces rapamycinicus</name>
    <dbReference type="NCBI Taxonomy" id="1226757"/>
    <lineage>
        <taxon>Bacteria</taxon>
        <taxon>Bacillati</taxon>
        <taxon>Actinomycetota</taxon>
        <taxon>Actinomycetes</taxon>
        <taxon>Kitasatosporales</taxon>
        <taxon>Streptomycetaceae</taxon>
        <taxon>Streptomyces</taxon>
        <taxon>Streptomyces violaceusniger group</taxon>
    </lineage>
</organism>
<evidence type="ECO:0000256" key="5">
    <source>
        <dbReference type="PROSITE-ProRule" id="PRU01363"/>
    </source>
</evidence>
<evidence type="ECO:0000256" key="2">
    <source>
        <dbReference type="ARBA" id="ARBA00022679"/>
    </source>
</evidence>
<evidence type="ECO:0000313" key="8">
    <source>
        <dbReference type="Proteomes" id="UP000530530"/>
    </source>
</evidence>
<evidence type="ECO:0000256" key="3">
    <source>
        <dbReference type="ARBA" id="ARBA00023268"/>
    </source>
</evidence>
<evidence type="ECO:0000259" key="6">
    <source>
        <dbReference type="PROSITE" id="PS52019"/>
    </source>
</evidence>
<keyword evidence="4" id="KW-0012">Acyltransferase</keyword>
<dbReference type="InterPro" id="IPR050091">
    <property type="entry name" value="PKS_NRPS_Biosynth_Enz"/>
</dbReference>
<comment type="caution">
    <text evidence="7">The sequence shown here is derived from an EMBL/GenBank/DDBJ whole genome shotgun (WGS) entry which is preliminary data.</text>
</comment>
<dbReference type="EMBL" id="JACHNG010000001">
    <property type="protein sequence ID" value="MBB4787040.1"/>
    <property type="molecule type" value="Genomic_DNA"/>
</dbReference>
<dbReference type="GO" id="GO:0016740">
    <property type="term" value="F:transferase activity"/>
    <property type="evidence" value="ECO:0007669"/>
    <property type="project" value="UniProtKB-KW"/>
</dbReference>
<dbReference type="Gene3D" id="3.10.129.110">
    <property type="entry name" value="Polyketide synthase dehydratase"/>
    <property type="match status" value="1"/>
</dbReference>
<feature type="region of interest" description="C-terminal hotdog fold" evidence="5">
    <location>
        <begin position="639"/>
        <end position="748"/>
    </location>
</feature>
<evidence type="ECO:0000313" key="7">
    <source>
        <dbReference type="EMBL" id="MBB4787040.1"/>
    </source>
</evidence>
<dbReference type="InterPro" id="IPR020807">
    <property type="entry name" value="PKS_DH"/>
</dbReference>
<keyword evidence="8" id="KW-1185">Reference proteome</keyword>
<proteinExistence type="predicted"/>
<comment type="caution">
    <text evidence="5">Lacks conserved residue(s) required for the propagation of feature annotation.</text>
</comment>
<dbReference type="InterPro" id="IPR049900">
    <property type="entry name" value="PKS_mFAS_DH"/>
</dbReference>
<name>A0ABR6LXH8_9ACTN</name>
<dbReference type="Gene3D" id="3.30.70.3290">
    <property type="match status" value="1"/>
</dbReference>
<dbReference type="Pfam" id="PF14765">
    <property type="entry name" value="PS-DH"/>
    <property type="match status" value="1"/>
</dbReference>
<dbReference type="Proteomes" id="UP000530530">
    <property type="component" value="Unassembled WGS sequence"/>
</dbReference>
<protein>
    <submittedName>
        <fullName evidence="7">Acyl transferase domain-containing protein</fullName>
    </submittedName>
</protein>
<dbReference type="SUPFAM" id="SSF52151">
    <property type="entry name" value="FabD/lysophospholipase-like"/>
    <property type="match status" value="1"/>
</dbReference>
<dbReference type="InterPro" id="IPR016039">
    <property type="entry name" value="Thiolase-like"/>
</dbReference>
<dbReference type="InterPro" id="IPR001227">
    <property type="entry name" value="Ac_transferase_dom_sf"/>
</dbReference>
<dbReference type="InterPro" id="IPR016036">
    <property type="entry name" value="Malonyl_transacylase_ACP-bd"/>
</dbReference>
<sequence length="748" mass="78541">MELLTESREWPAGTGPRRAGVSGFGISGTNVHLILEQPVQDESAQDVSAVDAPVLDGLVSAGRWRGCCRRVLMWRWPGRRVGWRSSLWLVRRCRFEDVAFSLAATRTTGFAHRLVVVGGGRDRLLEGLRAVAAAGVGGVVPGVVSGVAGGGGVAVVFSGQGSQRVGMGLGLYEVFPVFAEAFDEVCGEFEGLLPGSLREVIAAGGAGLDRTVFAQAGLFAVQVGLFRLWSSWGVVPQCVAGHSIGEVTAAYVAGVWDLADACAVVAARGRLMQALPAGGAMAVLDASWAQADGLVAGRSGVAVAAVNGVRQTVISGVESVVEELAGVWCEGGGRARRLRVSHAFHSPLMDPMLEEFGAVLEGVVCREPQIAMVLGTPGADVTDPAYWVSHVRETVRHHDVVQAIRAQGVGVFAELGPDGALSAMDDDGSAIWIPALREGQDEPETALRALAGLYTSGVEVDWAAVTAAGASKVALPTYPFQHQHYWPKAFTTRGDVSSAGQQQSGHPLLAAAVWLAEGDGLVLTGRLSLAAMPWLGDHTVHGTVLLPGTAFVDLAIHAGDLAGCGTLEELTLQEPLLLPSSGGVQLQVHVGDSDSGRRTVTVSSREGEGEWVRNAVGVLATADRETAPTPLDVWPPTGAEPVQTDGAYERFAQRGYGYGPAFQGLRQVWQVGDTVLRRGRSCPRPRKPMWPGSACIPLSLMPPCTVCWSPVMVVLGRGCRSPGRECGCWPAVPATCAWSWPAARAASR</sequence>
<feature type="domain" description="PKS/mFAS DH" evidence="6">
    <location>
        <begin position="506"/>
        <end position="748"/>
    </location>
</feature>
<dbReference type="InterPro" id="IPR049551">
    <property type="entry name" value="PKS_DH_C"/>
</dbReference>
<comment type="pathway">
    <text evidence="1">Antibiotic biosynthesis.</text>
</comment>
<dbReference type="SMART" id="SM00826">
    <property type="entry name" value="PKS_DH"/>
    <property type="match status" value="1"/>
</dbReference>
<dbReference type="InterPro" id="IPR016035">
    <property type="entry name" value="Acyl_Trfase/lysoPLipase"/>
</dbReference>
<dbReference type="Gene3D" id="3.40.366.10">
    <property type="entry name" value="Malonyl-Coenzyme A Acyl Carrier Protein, domain 2"/>
    <property type="match status" value="1"/>
</dbReference>
<dbReference type="SMART" id="SM00827">
    <property type="entry name" value="PKS_AT"/>
    <property type="match status" value="1"/>
</dbReference>
<keyword evidence="2 7" id="KW-0808">Transferase</keyword>
<dbReference type="Pfam" id="PF21089">
    <property type="entry name" value="PKS_DH_N"/>
    <property type="match status" value="1"/>
</dbReference>
<gene>
    <name evidence="7" type="ORF">BJY27_008001</name>
</gene>
<evidence type="ECO:0000256" key="1">
    <source>
        <dbReference type="ARBA" id="ARBA00004792"/>
    </source>
</evidence>
<dbReference type="InterPro" id="IPR042104">
    <property type="entry name" value="PKS_dehydratase_sf"/>
</dbReference>
<feature type="region of interest" description="N-terminal hotdog fold" evidence="5">
    <location>
        <begin position="506"/>
        <end position="626"/>
    </location>
</feature>
<accession>A0ABR6LXH8</accession>
<dbReference type="PROSITE" id="PS52019">
    <property type="entry name" value="PKS_MFAS_DH"/>
    <property type="match status" value="1"/>
</dbReference>
<dbReference type="Gene3D" id="3.40.47.10">
    <property type="match status" value="1"/>
</dbReference>
<dbReference type="PANTHER" id="PTHR43775">
    <property type="entry name" value="FATTY ACID SYNTHASE"/>
    <property type="match status" value="1"/>
</dbReference>
<keyword evidence="3" id="KW-0511">Multifunctional enzyme</keyword>
<dbReference type="SUPFAM" id="SSF55048">
    <property type="entry name" value="Probable ACP-binding domain of malonyl-CoA ACP transacylase"/>
    <property type="match status" value="1"/>
</dbReference>
<dbReference type="InterPro" id="IPR014043">
    <property type="entry name" value="Acyl_transferase_dom"/>
</dbReference>
<reference evidence="7 8" key="1">
    <citation type="submission" date="2020-08" db="EMBL/GenBank/DDBJ databases">
        <title>Sequencing the genomes of 1000 actinobacteria strains.</title>
        <authorList>
            <person name="Klenk H.-P."/>
        </authorList>
    </citation>
    <scope>NUCLEOTIDE SEQUENCE [LARGE SCALE GENOMIC DNA]</scope>
    <source>
        <strain evidence="7 8">DSM 41530</strain>
    </source>
</reference>
<dbReference type="Pfam" id="PF00698">
    <property type="entry name" value="Acyl_transf_1"/>
    <property type="match status" value="1"/>
</dbReference>